<sequence>MRLRTLLASAVALVAALGGLAAPAPASAAAPVIMITKIWYDSPGTDRGANASLNAEYVQLRNTTRTRRSLTGWTVRDTARHVYTFGTFNLNAGATVTLRTGIGTNTATNRYWGRRAYVWNNDRDTAILRNASGVQIDSCAYNSTRYDYRNC</sequence>
<reference evidence="4" key="1">
    <citation type="journal article" date="2019" name="Int. J. Syst. Evol. Microbiol.">
        <title>The Global Catalogue of Microorganisms (GCM) 10K type strain sequencing project: providing services to taxonomists for standard genome sequencing and annotation.</title>
        <authorList>
            <consortium name="The Broad Institute Genomics Platform"/>
            <consortium name="The Broad Institute Genome Sequencing Center for Infectious Disease"/>
            <person name="Wu L."/>
            <person name="Ma J."/>
        </authorList>
    </citation>
    <scope>NUCLEOTIDE SEQUENCE [LARGE SCALE GENOMIC DNA]</scope>
    <source>
        <strain evidence="4">JCM 3367</strain>
    </source>
</reference>
<feature type="chain" id="PRO_5045981549" description="LTD domain-containing protein" evidence="1">
    <location>
        <begin position="29"/>
        <end position="151"/>
    </location>
</feature>
<feature type="domain" description="LTD" evidence="2">
    <location>
        <begin position="24"/>
        <end position="145"/>
    </location>
</feature>
<organism evidence="3 4">
    <name type="scientific">Pilimelia columellifera subsp. columellifera</name>
    <dbReference type="NCBI Taxonomy" id="706583"/>
    <lineage>
        <taxon>Bacteria</taxon>
        <taxon>Bacillati</taxon>
        <taxon>Actinomycetota</taxon>
        <taxon>Actinomycetes</taxon>
        <taxon>Micromonosporales</taxon>
        <taxon>Micromonosporaceae</taxon>
        <taxon>Pilimelia</taxon>
    </lineage>
</organism>
<feature type="signal peptide" evidence="1">
    <location>
        <begin position="1"/>
        <end position="28"/>
    </location>
</feature>
<gene>
    <name evidence="3" type="ORF">GCM10010201_03760</name>
</gene>
<protein>
    <recommendedName>
        <fullName evidence="2">LTD domain-containing protein</fullName>
    </recommendedName>
</protein>
<dbReference type="InterPro" id="IPR001322">
    <property type="entry name" value="Lamin_tail_dom"/>
</dbReference>
<proteinExistence type="predicted"/>
<dbReference type="InterPro" id="IPR036415">
    <property type="entry name" value="Lamin_tail_dom_sf"/>
</dbReference>
<evidence type="ECO:0000313" key="4">
    <source>
        <dbReference type="Proteomes" id="UP001499978"/>
    </source>
</evidence>
<dbReference type="Proteomes" id="UP001499978">
    <property type="component" value="Unassembled WGS sequence"/>
</dbReference>
<evidence type="ECO:0000256" key="1">
    <source>
        <dbReference type="SAM" id="SignalP"/>
    </source>
</evidence>
<name>A0ABP6AE51_9ACTN</name>
<comment type="caution">
    <text evidence="3">The sequence shown here is derived from an EMBL/GenBank/DDBJ whole genome shotgun (WGS) entry which is preliminary data.</text>
</comment>
<dbReference type="EMBL" id="BAAARY010000001">
    <property type="protein sequence ID" value="GAA2511898.1"/>
    <property type="molecule type" value="Genomic_DNA"/>
</dbReference>
<keyword evidence="1" id="KW-0732">Signal</keyword>
<accession>A0ABP6AE51</accession>
<dbReference type="RefSeq" id="WP_344167147.1">
    <property type="nucleotide sequence ID" value="NZ_BAAARY010000001.1"/>
</dbReference>
<dbReference type="SUPFAM" id="SSF74853">
    <property type="entry name" value="Lamin A/C globular tail domain"/>
    <property type="match status" value="1"/>
</dbReference>
<evidence type="ECO:0000259" key="2">
    <source>
        <dbReference type="PROSITE" id="PS51841"/>
    </source>
</evidence>
<dbReference type="Gene3D" id="2.60.40.1260">
    <property type="entry name" value="Lamin Tail domain"/>
    <property type="match status" value="1"/>
</dbReference>
<evidence type="ECO:0000313" key="3">
    <source>
        <dbReference type="EMBL" id="GAA2511898.1"/>
    </source>
</evidence>
<dbReference type="PROSITE" id="PS51841">
    <property type="entry name" value="LTD"/>
    <property type="match status" value="1"/>
</dbReference>
<dbReference type="Pfam" id="PF00932">
    <property type="entry name" value="LTD"/>
    <property type="match status" value="1"/>
</dbReference>
<keyword evidence="4" id="KW-1185">Reference proteome</keyword>